<organism evidence="2 3">
    <name type="scientific">Corallococcus terminator</name>
    <dbReference type="NCBI Taxonomy" id="2316733"/>
    <lineage>
        <taxon>Bacteria</taxon>
        <taxon>Pseudomonadati</taxon>
        <taxon>Myxococcota</taxon>
        <taxon>Myxococcia</taxon>
        <taxon>Myxococcales</taxon>
        <taxon>Cystobacterineae</taxon>
        <taxon>Myxococcaceae</taxon>
        <taxon>Corallococcus</taxon>
    </lineage>
</organism>
<keyword evidence="3" id="KW-1185">Reference proteome</keyword>
<accession>A0A3A8H730</accession>
<dbReference type="Proteomes" id="UP000268094">
    <property type="component" value="Unassembled WGS sequence"/>
</dbReference>
<proteinExistence type="predicted"/>
<dbReference type="AlphaFoldDB" id="A0A3A8H730"/>
<name>A0A3A8H730_9BACT</name>
<comment type="caution">
    <text evidence="2">The sequence shown here is derived from an EMBL/GenBank/DDBJ whole genome shotgun (WGS) entry which is preliminary data.</text>
</comment>
<evidence type="ECO:0000256" key="1">
    <source>
        <dbReference type="SAM" id="MobiDB-lite"/>
    </source>
</evidence>
<evidence type="ECO:0000313" key="3">
    <source>
        <dbReference type="Proteomes" id="UP000268094"/>
    </source>
</evidence>
<dbReference type="EMBL" id="RAVZ01000663">
    <property type="protein sequence ID" value="RKG66949.1"/>
    <property type="molecule type" value="Genomic_DNA"/>
</dbReference>
<protein>
    <submittedName>
        <fullName evidence="2">Uncharacterized protein</fullName>
    </submittedName>
</protein>
<sequence>MKDEPPAPVVNASPRRITPAEQRLARRLEQYTAEHNQRSGGEAWSELGMQLRAFHVRAAKEQTATERQALNIELDAWKQKLETLFPR</sequence>
<reference evidence="3" key="1">
    <citation type="submission" date="2018-09" db="EMBL/GenBank/DDBJ databases">
        <authorList>
            <person name="Livingstone P.G."/>
            <person name="Whitworth D.E."/>
        </authorList>
    </citation>
    <scope>NUCLEOTIDE SEQUENCE [LARGE SCALE GENOMIC DNA]</scope>
    <source>
        <strain evidence="3">CA054A</strain>
    </source>
</reference>
<gene>
    <name evidence="2" type="ORF">D7V88_41325</name>
</gene>
<feature type="region of interest" description="Disordered" evidence="1">
    <location>
        <begin position="1"/>
        <end position="20"/>
    </location>
</feature>
<evidence type="ECO:0000313" key="2">
    <source>
        <dbReference type="EMBL" id="RKG66949.1"/>
    </source>
</evidence>